<name>A0A8B8DN22_CRAVI</name>
<proteinExistence type="predicted"/>
<dbReference type="GeneID" id="111127486"/>
<dbReference type="InterPro" id="IPR036691">
    <property type="entry name" value="Endo/exonu/phosph_ase_sf"/>
</dbReference>
<dbReference type="PANTHER" id="PTHR12121">
    <property type="entry name" value="CARBON CATABOLITE REPRESSOR PROTEIN 4"/>
    <property type="match status" value="1"/>
</dbReference>
<dbReference type="GO" id="GO:0000175">
    <property type="term" value="F:3'-5'-RNA exonuclease activity"/>
    <property type="evidence" value="ECO:0007669"/>
    <property type="project" value="TreeGrafter"/>
</dbReference>
<dbReference type="InterPro" id="IPR050410">
    <property type="entry name" value="CCR4/nocturin_mRNA_transcr"/>
</dbReference>
<keyword evidence="1" id="KW-1185">Reference proteome</keyword>
<organism evidence="1 2">
    <name type="scientific">Crassostrea virginica</name>
    <name type="common">Eastern oyster</name>
    <dbReference type="NCBI Taxonomy" id="6565"/>
    <lineage>
        <taxon>Eukaryota</taxon>
        <taxon>Metazoa</taxon>
        <taxon>Spiralia</taxon>
        <taxon>Lophotrochozoa</taxon>
        <taxon>Mollusca</taxon>
        <taxon>Bivalvia</taxon>
        <taxon>Autobranchia</taxon>
        <taxon>Pteriomorphia</taxon>
        <taxon>Ostreida</taxon>
        <taxon>Ostreoidea</taxon>
        <taxon>Ostreidae</taxon>
        <taxon>Crassostrea</taxon>
    </lineage>
</organism>
<dbReference type="KEGG" id="cvn:111127486"/>
<dbReference type="GO" id="GO:0005739">
    <property type="term" value="C:mitochondrion"/>
    <property type="evidence" value="ECO:0007669"/>
    <property type="project" value="TreeGrafter"/>
</dbReference>
<dbReference type="OrthoDB" id="412787at2759"/>
<protein>
    <submittedName>
        <fullName evidence="2">2',5'-phosphodiesterase 12-like</fullName>
    </submittedName>
</protein>
<accession>A0A8B8DN22</accession>
<dbReference type="PANTHER" id="PTHR12121:SF37">
    <property type="entry name" value="2',5'-PHOSPHODIESTERASE 12"/>
    <property type="match status" value="1"/>
</dbReference>
<dbReference type="GO" id="GO:0000288">
    <property type="term" value="P:nuclear-transcribed mRNA catabolic process, deadenylation-dependent decay"/>
    <property type="evidence" value="ECO:0007669"/>
    <property type="project" value="TreeGrafter"/>
</dbReference>
<sequence>MKSECYGKFHTGEEVTTFDFSHGCDLSSACSYPQYTNYVGGFHGQLDYVFIDHTLDPVSVVPPPDHQLVTQHVALPSVVFPSDHIAQICVVKWK</sequence>
<evidence type="ECO:0000313" key="2">
    <source>
        <dbReference type="RefSeq" id="XP_022328386.1"/>
    </source>
</evidence>
<dbReference type="RefSeq" id="XP_022328386.1">
    <property type="nucleotide sequence ID" value="XM_022472678.1"/>
</dbReference>
<evidence type="ECO:0000313" key="1">
    <source>
        <dbReference type="Proteomes" id="UP000694844"/>
    </source>
</evidence>
<dbReference type="AlphaFoldDB" id="A0A8B8DN22"/>
<gene>
    <name evidence="2" type="primary">LOC111127486</name>
</gene>
<dbReference type="Proteomes" id="UP000694844">
    <property type="component" value="Chromosome 3"/>
</dbReference>
<dbReference type="Gene3D" id="3.60.10.10">
    <property type="entry name" value="Endonuclease/exonuclease/phosphatase"/>
    <property type="match status" value="1"/>
</dbReference>
<reference evidence="2" key="1">
    <citation type="submission" date="2025-08" db="UniProtKB">
        <authorList>
            <consortium name="RefSeq"/>
        </authorList>
    </citation>
    <scope>IDENTIFICATION</scope>
    <source>
        <tissue evidence="2">Whole sample</tissue>
    </source>
</reference>